<evidence type="ECO:0000256" key="2">
    <source>
        <dbReference type="SAM" id="MobiDB-lite"/>
    </source>
</evidence>
<dbReference type="InterPro" id="IPR035642">
    <property type="entry name" value="MraZ_N"/>
</dbReference>
<feature type="region of interest" description="Disordered" evidence="2">
    <location>
        <begin position="70"/>
        <end position="89"/>
    </location>
</feature>
<proteinExistence type="predicted"/>
<keyword evidence="1 4" id="KW-0238">DNA-binding</keyword>
<dbReference type="InterPro" id="IPR007159">
    <property type="entry name" value="SpoVT-AbrB_dom"/>
</dbReference>
<dbReference type="Gene3D" id="2.10.260.10">
    <property type="match status" value="1"/>
</dbReference>
<dbReference type="PROSITE" id="PS51740">
    <property type="entry name" value="SPOVT_ABRB"/>
    <property type="match status" value="1"/>
</dbReference>
<reference evidence="4" key="1">
    <citation type="submission" date="2022-10" db="EMBL/GenBank/DDBJ databases">
        <title>Rhodococcus sp.75.</title>
        <authorList>
            <person name="Sun M."/>
        </authorList>
    </citation>
    <scope>NUCLEOTIDE SEQUENCE</scope>
    <source>
        <strain evidence="4">75</strain>
    </source>
</reference>
<dbReference type="InterPro" id="IPR037914">
    <property type="entry name" value="SpoVT-AbrB_sf"/>
</dbReference>
<protein>
    <submittedName>
        <fullName evidence="4">AbrB/MazE/SpoVT family DNA-binding domain-containing protein</fullName>
    </submittedName>
</protein>
<dbReference type="GO" id="GO:0003677">
    <property type="term" value="F:DNA binding"/>
    <property type="evidence" value="ECO:0007669"/>
    <property type="project" value="UniProtKB-KW"/>
</dbReference>
<gene>
    <name evidence="4" type="ORF">RHODO2019_06315</name>
</gene>
<dbReference type="CDD" id="cd16320">
    <property type="entry name" value="MraZ_N"/>
    <property type="match status" value="1"/>
</dbReference>
<evidence type="ECO:0000313" key="5">
    <source>
        <dbReference type="Proteomes" id="UP001164965"/>
    </source>
</evidence>
<evidence type="ECO:0000259" key="3">
    <source>
        <dbReference type="PROSITE" id="PS51740"/>
    </source>
</evidence>
<dbReference type="RefSeq" id="WP_265384146.1">
    <property type="nucleotide sequence ID" value="NZ_CP110615.1"/>
</dbReference>
<dbReference type="Pfam" id="PF04014">
    <property type="entry name" value="MazE_antitoxin"/>
    <property type="match status" value="1"/>
</dbReference>
<dbReference type="SMART" id="SM00966">
    <property type="entry name" value="SpoVT_AbrB"/>
    <property type="match status" value="1"/>
</dbReference>
<dbReference type="SUPFAM" id="SSF89447">
    <property type="entry name" value="AbrB/MazE/MraZ-like"/>
    <property type="match status" value="1"/>
</dbReference>
<dbReference type="NCBIfam" id="TIGR01439">
    <property type="entry name" value="lp_hng_hel_AbrB"/>
    <property type="match status" value="1"/>
</dbReference>
<accession>A0ABY6P324</accession>
<feature type="domain" description="SpoVT-AbrB" evidence="3">
    <location>
        <begin position="5"/>
        <end position="51"/>
    </location>
</feature>
<dbReference type="Proteomes" id="UP001164965">
    <property type="component" value="Chromosome"/>
</dbReference>
<evidence type="ECO:0000313" key="4">
    <source>
        <dbReference type="EMBL" id="UZJ26042.1"/>
    </source>
</evidence>
<name>A0ABY6P324_9NOCA</name>
<dbReference type="EMBL" id="CP110615">
    <property type="protein sequence ID" value="UZJ26042.1"/>
    <property type="molecule type" value="Genomic_DNA"/>
</dbReference>
<sequence>MAASGGKARLDERGRVVLPADLRRRLEMQPGDELVITEEPGGSVRLQSRRSAAHALLGLAGRLEHSAVDDLRTDRRRDTATDAVETGSA</sequence>
<evidence type="ECO:0000256" key="1">
    <source>
        <dbReference type="PROSITE-ProRule" id="PRU01076"/>
    </source>
</evidence>
<feature type="compositionally biased region" description="Basic and acidic residues" evidence="2">
    <location>
        <begin position="70"/>
        <end position="80"/>
    </location>
</feature>
<organism evidence="4 5">
    <name type="scientific">Rhodococcus antarcticus</name>
    <dbReference type="NCBI Taxonomy" id="2987751"/>
    <lineage>
        <taxon>Bacteria</taxon>
        <taxon>Bacillati</taxon>
        <taxon>Actinomycetota</taxon>
        <taxon>Actinomycetes</taxon>
        <taxon>Mycobacteriales</taxon>
        <taxon>Nocardiaceae</taxon>
        <taxon>Rhodococcus</taxon>
    </lineage>
</organism>
<keyword evidence="5" id="KW-1185">Reference proteome</keyword>